<protein>
    <submittedName>
        <fullName evidence="2">PCMD domain-containing protein</fullName>
    </submittedName>
</protein>
<dbReference type="Gene3D" id="2.60.120.890">
    <property type="entry name" value="BT2081, beta-jelly-roll domain"/>
    <property type="match status" value="1"/>
</dbReference>
<dbReference type="PROSITE" id="PS51257">
    <property type="entry name" value="PROKAR_LIPOPROTEIN"/>
    <property type="match status" value="1"/>
</dbReference>
<dbReference type="InterPro" id="IPR038653">
    <property type="entry name" value="Put_CMD_sf"/>
</dbReference>
<evidence type="ECO:0000313" key="2">
    <source>
        <dbReference type="EMBL" id="HIW88027.1"/>
    </source>
</evidence>
<dbReference type="Pfam" id="PF13201">
    <property type="entry name" value="PCMD"/>
    <property type="match status" value="1"/>
</dbReference>
<evidence type="ECO:0000313" key="3">
    <source>
        <dbReference type="Proteomes" id="UP000824267"/>
    </source>
</evidence>
<dbReference type="InterPro" id="IPR025112">
    <property type="entry name" value="PCMD"/>
</dbReference>
<gene>
    <name evidence="2" type="ORF">IAC47_07155</name>
</gene>
<accession>A0A9D1RJX9</accession>
<organism evidence="2 3">
    <name type="scientific">Candidatus Onthomorpha intestinigallinarum</name>
    <dbReference type="NCBI Taxonomy" id="2840880"/>
    <lineage>
        <taxon>Bacteria</taxon>
        <taxon>Pseudomonadati</taxon>
        <taxon>Bacteroidota</taxon>
        <taxon>Bacteroidia</taxon>
        <taxon>Bacteroidales</taxon>
        <taxon>Candidatus Onthomorpha</taxon>
    </lineage>
</organism>
<dbReference type="EMBL" id="DXGG01000223">
    <property type="protein sequence ID" value="HIW88027.1"/>
    <property type="molecule type" value="Genomic_DNA"/>
</dbReference>
<evidence type="ECO:0000259" key="1">
    <source>
        <dbReference type="Pfam" id="PF13201"/>
    </source>
</evidence>
<proteinExistence type="predicted"/>
<comment type="caution">
    <text evidence="2">The sequence shown here is derived from an EMBL/GenBank/DDBJ whole genome shotgun (WGS) entry which is preliminary data.</text>
</comment>
<dbReference type="AlphaFoldDB" id="A0A9D1RJX9"/>
<reference evidence="2" key="1">
    <citation type="journal article" date="2021" name="PeerJ">
        <title>Extensive microbial diversity within the chicken gut microbiome revealed by metagenomics and culture.</title>
        <authorList>
            <person name="Gilroy R."/>
            <person name="Ravi A."/>
            <person name="Getino M."/>
            <person name="Pursley I."/>
            <person name="Horton D.L."/>
            <person name="Alikhan N.F."/>
            <person name="Baker D."/>
            <person name="Gharbi K."/>
            <person name="Hall N."/>
            <person name="Watson M."/>
            <person name="Adriaenssens E.M."/>
            <person name="Foster-Nyarko E."/>
            <person name="Jarju S."/>
            <person name="Secka A."/>
            <person name="Antonio M."/>
            <person name="Oren A."/>
            <person name="Chaudhuri R.R."/>
            <person name="La Ragione R."/>
            <person name="Hildebrand F."/>
            <person name="Pallen M.J."/>
        </authorList>
    </citation>
    <scope>NUCLEOTIDE SEQUENCE</scope>
    <source>
        <strain evidence="2">Gambia16-930</strain>
    </source>
</reference>
<dbReference type="Gene3D" id="2.60.40.2340">
    <property type="match status" value="1"/>
</dbReference>
<reference evidence="2" key="2">
    <citation type="submission" date="2021-04" db="EMBL/GenBank/DDBJ databases">
        <authorList>
            <person name="Gilroy R."/>
        </authorList>
    </citation>
    <scope>NUCLEOTIDE SEQUENCE</scope>
    <source>
        <strain evidence="2">Gambia16-930</strain>
    </source>
</reference>
<feature type="domain" description="Putative carbohydrate metabolism" evidence="1">
    <location>
        <begin position="172"/>
        <end position="338"/>
    </location>
</feature>
<dbReference type="Proteomes" id="UP000824267">
    <property type="component" value="Unassembled WGS sequence"/>
</dbReference>
<sequence length="410" mass="46120">MKRIFVIVLSVLSFVSCIDESYYGESNLCNITSFEMEGQLSCEITTENGTGYIYVSMPEDADKSNLKITRAVISPLSKFDRDISSIRDFTNTVTVKVVAEDGKTFKNWHISIVNTETDSQIPYSDMKKWTIALDENGNQISLPDIEYAYFPGENGKYSPWQHAARANKINGFFSVTPQPSPENSEYALMETKAYLAGNLVNSGIVTGALFTGKFCFDSRHLPVVGSDPNPRKLIDFGVPFTHKPSAVRFDIRYTPGEVMKDGRGKTINENDSEGRPYKDSCDIYFLLQNRSLKSDTYYRVATAWLREGAVIGENGFVTITLPFVYGQPTQAEIQEKPYMNIGGIRGEVTFYKFSFNGATYDKELMKEEFGDKDMEVDHIIGLFSSSAYGDMFWGAPGSRLEIKNVELIYE</sequence>
<name>A0A9D1RJX9_9BACT</name>